<evidence type="ECO:0000313" key="1">
    <source>
        <dbReference type="EMBL" id="EGG19496.1"/>
    </source>
</evidence>
<name>F4PXI6_CACFS</name>
<keyword evidence="2" id="KW-1185">Reference proteome</keyword>
<reference evidence="2" key="1">
    <citation type="journal article" date="2011" name="Genome Res.">
        <title>Phylogeny-wide analysis of social amoeba genomes highlights ancient origins for complex intercellular communication.</title>
        <authorList>
            <person name="Heidel A.J."/>
            <person name="Lawal H.M."/>
            <person name="Felder M."/>
            <person name="Schilde C."/>
            <person name="Helps N.R."/>
            <person name="Tunggal B."/>
            <person name="Rivero F."/>
            <person name="John U."/>
            <person name="Schleicher M."/>
            <person name="Eichinger L."/>
            <person name="Platzer M."/>
            <person name="Noegel A.A."/>
            <person name="Schaap P."/>
            <person name="Gloeckner G."/>
        </authorList>
    </citation>
    <scope>NUCLEOTIDE SEQUENCE [LARGE SCALE GENOMIC DNA]</scope>
    <source>
        <strain evidence="2">SH3</strain>
    </source>
</reference>
<dbReference type="Proteomes" id="UP000007797">
    <property type="component" value="Unassembled WGS sequence"/>
</dbReference>
<gene>
    <name evidence="1" type="ORF">DFA_00073</name>
</gene>
<proteinExistence type="predicted"/>
<dbReference type="RefSeq" id="XP_004357790.1">
    <property type="nucleotide sequence ID" value="XM_004357733.1"/>
</dbReference>
<accession>F4PXI6</accession>
<protein>
    <submittedName>
        <fullName evidence="1">Uncharacterized protein</fullName>
    </submittedName>
</protein>
<evidence type="ECO:0000313" key="2">
    <source>
        <dbReference type="Proteomes" id="UP000007797"/>
    </source>
</evidence>
<dbReference type="AlphaFoldDB" id="F4PXI6"/>
<dbReference type="EMBL" id="GL883014">
    <property type="protein sequence ID" value="EGG19496.1"/>
    <property type="molecule type" value="Genomic_DNA"/>
</dbReference>
<dbReference type="GeneID" id="14871631"/>
<organism evidence="1 2">
    <name type="scientific">Cavenderia fasciculata</name>
    <name type="common">Slime mold</name>
    <name type="synonym">Dictyostelium fasciculatum</name>
    <dbReference type="NCBI Taxonomy" id="261658"/>
    <lineage>
        <taxon>Eukaryota</taxon>
        <taxon>Amoebozoa</taxon>
        <taxon>Evosea</taxon>
        <taxon>Eumycetozoa</taxon>
        <taxon>Dictyostelia</taxon>
        <taxon>Acytosteliales</taxon>
        <taxon>Cavenderiaceae</taxon>
        <taxon>Cavenderia</taxon>
    </lineage>
</organism>
<sequence>MDTVIPTLLLPGYDTDNLLEHKLCRIIIDQDAIGRAWIVSNTGAADSRDNLVGVGGKKDTATTSAGMLLSVCLSRQARQTDRQAYIQSIQSIVENSSLANPLCK</sequence>
<dbReference type="KEGG" id="dfa:DFA_00073"/>